<evidence type="ECO:0000313" key="4">
    <source>
        <dbReference type="Proteomes" id="UP000316621"/>
    </source>
</evidence>
<keyword evidence="1" id="KW-0812">Transmembrane</keyword>
<reference evidence="3 4" key="1">
    <citation type="journal article" date="2018" name="Science">
        <title>The opium poppy genome and morphinan production.</title>
        <authorList>
            <person name="Guo L."/>
            <person name="Winzer T."/>
            <person name="Yang X."/>
            <person name="Li Y."/>
            <person name="Ning Z."/>
            <person name="He Z."/>
            <person name="Teodor R."/>
            <person name="Lu Y."/>
            <person name="Bowser T.A."/>
            <person name="Graham I.A."/>
            <person name="Ye K."/>
        </authorList>
    </citation>
    <scope>NUCLEOTIDE SEQUENCE [LARGE SCALE GENOMIC DNA]</scope>
    <source>
        <strain evidence="4">cv. HN1</strain>
        <tissue evidence="3">Leaves</tissue>
    </source>
</reference>
<dbReference type="InterPro" id="IPR040610">
    <property type="entry name" value="SNRNP25_ubiquitin"/>
</dbReference>
<name>A0A4Y7IA13_PAPSO</name>
<dbReference type="SUPFAM" id="SSF54236">
    <property type="entry name" value="Ubiquitin-like"/>
    <property type="match status" value="1"/>
</dbReference>
<feature type="domain" description="SNRNP25 ubiquitin-like" evidence="2">
    <location>
        <begin position="2"/>
        <end position="38"/>
    </location>
</feature>
<gene>
    <name evidence="3" type="ORF">C5167_038714</name>
</gene>
<dbReference type="InterPro" id="IPR029071">
    <property type="entry name" value="Ubiquitin-like_domsf"/>
</dbReference>
<organism evidence="3 4">
    <name type="scientific">Papaver somniferum</name>
    <name type="common">Opium poppy</name>
    <dbReference type="NCBI Taxonomy" id="3469"/>
    <lineage>
        <taxon>Eukaryota</taxon>
        <taxon>Viridiplantae</taxon>
        <taxon>Streptophyta</taxon>
        <taxon>Embryophyta</taxon>
        <taxon>Tracheophyta</taxon>
        <taxon>Spermatophyta</taxon>
        <taxon>Magnoliopsida</taxon>
        <taxon>Ranunculales</taxon>
        <taxon>Papaveraceae</taxon>
        <taxon>Papaveroideae</taxon>
        <taxon>Papaver</taxon>
    </lineage>
</organism>
<evidence type="ECO:0000313" key="3">
    <source>
        <dbReference type="EMBL" id="RZC45773.1"/>
    </source>
</evidence>
<dbReference type="PANTHER" id="PTHR14942">
    <property type="entry name" value="U11/U12 SMALL NUCLEAR RIBONUCLEOPROTEIN 25 KDA PROTEIN"/>
    <property type="match status" value="1"/>
</dbReference>
<dbReference type="AlphaFoldDB" id="A0A4Y7IA13"/>
<evidence type="ECO:0000256" key="1">
    <source>
        <dbReference type="SAM" id="Phobius"/>
    </source>
</evidence>
<dbReference type="GO" id="GO:0000398">
    <property type="term" value="P:mRNA splicing, via spliceosome"/>
    <property type="evidence" value="ECO:0007669"/>
    <property type="project" value="InterPro"/>
</dbReference>
<dbReference type="PANTHER" id="PTHR14942:SF0">
    <property type="entry name" value="U11_U12 SMALL NUCLEAR RIBONUCLEOPROTEIN 25 KDA PROTEIN"/>
    <property type="match status" value="1"/>
</dbReference>
<accession>A0A4Y7IA13</accession>
<dbReference type="InterPro" id="IPR039690">
    <property type="entry name" value="SNRNP25"/>
</dbReference>
<protein>
    <recommendedName>
        <fullName evidence="2">SNRNP25 ubiquitin-like domain-containing protein</fullName>
    </recommendedName>
</protein>
<dbReference type="Gene3D" id="3.10.20.90">
    <property type="entry name" value="Phosphatidylinositol 3-kinase Catalytic Subunit, Chain A, domain 1"/>
    <property type="match status" value="1"/>
</dbReference>
<dbReference type="Pfam" id="PF18036">
    <property type="entry name" value="Ubiquitin_4"/>
    <property type="match status" value="1"/>
</dbReference>
<keyword evidence="4" id="KW-1185">Reference proteome</keyword>
<dbReference type="EMBL" id="CM010715">
    <property type="protein sequence ID" value="RZC45773.1"/>
    <property type="molecule type" value="Genomic_DNA"/>
</dbReference>
<keyword evidence="1" id="KW-1133">Transmembrane helix</keyword>
<proteinExistence type="predicted"/>
<feature type="transmembrane region" description="Helical" evidence="1">
    <location>
        <begin position="34"/>
        <end position="53"/>
    </location>
</feature>
<dbReference type="Proteomes" id="UP000316621">
    <property type="component" value="Chromosome 1"/>
</dbReference>
<sequence>MGHHHISWRHVWGNFCLLYHNEKLIHDKSMLQDFGMRIHSTWLLLVAVSHYLWHVVKGIMLFDLVTI</sequence>
<keyword evidence="1" id="KW-0472">Membrane</keyword>
<evidence type="ECO:0000259" key="2">
    <source>
        <dbReference type="Pfam" id="PF18036"/>
    </source>
</evidence>
<dbReference type="STRING" id="3469.A0A4Y7IA13"/>
<dbReference type="Gramene" id="RZC45773">
    <property type="protein sequence ID" value="RZC45773"/>
    <property type="gene ID" value="C5167_038714"/>
</dbReference>